<feature type="chain" id="PRO_5009955686" evidence="1">
    <location>
        <begin position="18"/>
        <end position="164"/>
    </location>
</feature>
<dbReference type="EMBL" id="BABT02000110">
    <property type="protein sequence ID" value="GAA97040.1"/>
    <property type="molecule type" value="Genomic_DNA"/>
</dbReference>
<organism evidence="2 3">
    <name type="scientific">Mixia osmundae (strain CBS 9802 / IAM 14324 / JCM 22182 / KY 12970)</name>
    <dbReference type="NCBI Taxonomy" id="764103"/>
    <lineage>
        <taxon>Eukaryota</taxon>
        <taxon>Fungi</taxon>
        <taxon>Dikarya</taxon>
        <taxon>Basidiomycota</taxon>
        <taxon>Pucciniomycotina</taxon>
        <taxon>Mixiomycetes</taxon>
        <taxon>Mixiales</taxon>
        <taxon>Mixiaceae</taxon>
        <taxon>Mixia</taxon>
    </lineage>
</organism>
<feature type="signal peptide" evidence="1">
    <location>
        <begin position="1"/>
        <end position="17"/>
    </location>
</feature>
<protein>
    <submittedName>
        <fullName evidence="2">Uncharacterized protein</fullName>
    </submittedName>
</protein>
<dbReference type="InParanoid" id="G7E2I0"/>
<name>G7E2I0_MIXOS</name>
<keyword evidence="1" id="KW-0732">Signal</keyword>
<comment type="caution">
    <text evidence="2">The sequence shown here is derived from an EMBL/GenBank/DDBJ whole genome shotgun (WGS) entry which is preliminary data.</text>
</comment>
<evidence type="ECO:0000313" key="2">
    <source>
        <dbReference type="EMBL" id="GAA97040.1"/>
    </source>
</evidence>
<evidence type="ECO:0000256" key="1">
    <source>
        <dbReference type="SAM" id="SignalP"/>
    </source>
</evidence>
<dbReference type="RefSeq" id="XP_014565476.1">
    <property type="nucleotide sequence ID" value="XM_014709990.1"/>
</dbReference>
<dbReference type="Proteomes" id="UP000009131">
    <property type="component" value="Unassembled WGS sequence"/>
</dbReference>
<dbReference type="AlphaFoldDB" id="G7E2I0"/>
<dbReference type="HOGENOM" id="CLU_1619451_0_0_1"/>
<reference evidence="2 3" key="2">
    <citation type="journal article" date="2012" name="Open Biol.">
        <title>Characteristics of nucleosomes and linker DNA regions on the genome of the basidiomycete Mixia osmundae revealed by mono- and dinucleosome mapping.</title>
        <authorList>
            <person name="Nishida H."/>
            <person name="Kondo S."/>
            <person name="Matsumoto T."/>
            <person name="Suzuki Y."/>
            <person name="Yoshikawa H."/>
            <person name="Taylor T.D."/>
            <person name="Sugiyama J."/>
        </authorList>
    </citation>
    <scope>NUCLEOTIDE SEQUENCE [LARGE SCALE GENOMIC DNA]</scope>
    <source>
        <strain evidence="3">CBS 9802 / IAM 14324 / JCM 22182 / KY 12970</strain>
    </source>
</reference>
<gene>
    <name evidence="2" type="primary">Mo03715</name>
    <name evidence="2" type="ORF">E5Q_03715</name>
</gene>
<sequence length="164" mass="17859">MLARLTWTLFLAASVHGLVWKTFKIVLQGSLRLDDPLYPAVRLLTVNADNPGNIYATLYDDGRKPTSYGASNKNIAIVNHGFDSKSLQYKLEISTSATIAQDNTCCQAANLAANFVLSVNDDVESKGAHLVFETFCTGSKPWCDIKPTIRVYAAEDDGTTATPI</sequence>
<reference evidence="2 3" key="1">
    <citation type="journal article" date="2011" name="J. Gen. Appl. Microbiol.">
        <title>Draft genome sequencing of the enigmatic basidiomycete Mixia osmundae.</title>
        <authorList>
            <person name="Nishida H."/>
            <person name="Nagatsuka Y."/>
            <person name="Sugiyama J."/>
        </authorList>
    </citation>
    <scope>NUCLEOTIDE SEQUENCE [LARGE SCALE GENOMIC DNA]</scope>
    <source>
        <strain evidence="3">CBS 9802 / IAM 14324 / JCM 22182 / KY 12970</strain>
    </source>
</reference>
<keyword evidence="3" id="KW-1185">Reference proteome</keyword>
<accession>G7E2I0</accession>
<evidence type="ECO:0000313" key="3">
    <source>
        <dbReference type="Proteomes" id="UP000009131"/>
    </source>
</evidence>
<proteinExistence type="predicted"/>